<dbReference type="OMA" id="PPCSTHI"/>
<keyword evidence="3" id="KW-1185">Reference proteome</keyword>
<feature type="region of interest" description="Disordered" evidence="1">
    <location>
        <begin position="710"/>
        <end position="774"/>
    </location>
</feature>
<protein>
    <submittedName>
        <fullName evidence="2">NOL1/NOP2/Sun domain family, member 4</fullName>
    </submittedName>
</protein>
<reference evidence="2" key="1">
    <citation type="submission" date="2025-08" db="UniProtKB">
        <authorList>
            <consortium name="Ensembl"/>
        </authorList>
    </citation>
    <scope>IDENTIFICATION</scope>
</reference>
<evidence type="ECO:0000256" key="1">
    <source>
        <dbReference type="SAM" id="MobiDB-lite"/>
    </source>
</evidence>
<dbReference type="GO" id="GO:0005739">
    <property type="term" value="C:mitochondrion"/>
    <property type="evidence" value="ECO:0007669"/>
    <property type="project" value="Ensembl"/>
</dbReference>
<feature type="compositionally biased region" description="Basic residues" evidence="1">
    <location>
        <begin position="715"/>
        <end position="735"/>
    </location>
</feature>
<evidence type="ECO:0000313" key="2">
    <source>
        <dbReference type="Ensembl" id="ENSJJAP00000001936.1"/>
    </source>
</evidence>
<dbReference type="Proteomes" id="UP000694385">
    <property type="component" value="Unassembled WGS sequence"/>
</dbReference>
<feature type="compositionally biased region" description="Basic residues" evidence="1">
    <location>
        <begin position="762"/>
        <end position="774"/>
    </location>
</feature>
<feature type="region of interest" description="Disordered" evidence="1">
    <location>
        <begin position="420"/>
        <end position="501"/>
    </location>
</feature>
<dbReference type="GeneTree" id="ENSGT00500000045816"/>
<dbReference type="AlphaFoldDB" id="A0A8C5JXU8"/>
<accession>A0A8C5JXU8</accession>
<proteinExistence type="predicted"/>
<reference evidence="2" key="2">
    <citation type="submission" date="2025-09" db="UniProtKB">
        <authorList>
            <consortium name="Ensembl"/>
        </authorList>
    </citation>
    <scope>IDENTIFICATION</scope>
</reference>
<feature type="compositionally biased region" description="Low complexity" evidence="1">
    <location>
        <begin position="736"/>
        <end position="747"/>
    </location>
</feature>
<dbReference type="Ensembl" id="ENSJJAT00000003470.1">
    <property type="protein sequence ID" value="ENSJJAP00000001936.1"/>
    <property type="gene ID" value="ENSJJAG00000002968.1"/>
</dbReference>
<evidence type="ECO:0000313" key="3">
    <source>
        <dbReference type="Proteomes" id="UP000694385"/>
    </source>
</evidence>
<name>A0A8C5JXU8_JACJA</name>
<organism evidence="2 3">
    <name type="scientific">Jaculus jaculus</name>
    <name type="common">Lesser Egyptian jerboa</name>
    <dbReference type="NCBI Taxonomy" id="51337"/>
    <lineage>
        <taxon>Eukaryota</taxon>
        <taxon>Metazoa</taxon>
        <taxon>Chordata</taxon>
        <taxon>Craniata</taxon>
        <taxon>Vertebrata</taxon>
        <taxon>Euteleostomi</taxon>
        <taxon>Mammalia</taxon>
        <taxon>Eutheria</taxon>
        <taxon>Euarchontoglires</taxon>
        <taxon>Glires</taxon>
        <taxon>Rodentia</taxon>
        <taxon>Myomorpha</taxon>
        <taxon>Dipodoidea</taxon>
        <taxon>Dipodidae</taxon>
        <taxon>Dipodinae</taxon>
        <taxon>Jaculus</taxon>
    </lineage>
</organism>
<sequence>MNSSPFLLELSTQAPSTPEKCHNDFPFPPASPSSCRKGCSPVLTLELPLAPRKGKRCTDHPLSCLNVTSPCLPRRNRTSPPQASSPTPPVRCTCEPLSPLLGRLYCQEPNPCGSSPSSPCLERFSLPGSPTLPQRIPCCNWINPPRPQHTCPPSPCFNQHTYLYYCSPVASPLPTHQPTGASPMTSPQLTHTPMIPTPLTQGSQGTCAIISPLLAHRPLRTGLTLSPPLVHQPVETRPIISTAIPQGVLETGPMISPLYNDASLFSASALTAGSFYHGPFKPPDPCELKPQLDLPLGKNCCGPPLSSQAGMSGSPISPQEGSFHYSHLNSEAHISGLGSPYCAISLPSESSGSPSSSHPVAPRKPCFESRFSWETGRGSYLLLTPPTAISGPPCPAELPLPQCPYPTLYYPSPLGNQFIAPPHRSYNDTPLPTPVPPQVKSSKSSELRRVPQRCRSLINTPLHSPPAQPKAPNTSTSPLPPSHSFGLSGPPVEPSITTPNSCPKELPPGNNLPLGIIKTPVPTSLSHCLPCNPVSPSSYAKSSPHGPPMVSPCNTHICSMGSTTSHPCPLSGTLNHSTGPLQCHNQPMVTPCGTYCAPRGPPLQHQSKPMVPPCSTHIYSFIPLRTPFDPRCLPVVPQARLCPNTIPCGLHTYTVASQGPLREAPQVPYSCPLPSSKSSSYSTNPSCSSTIIISECQSTDNQNQSQNKSLCCSRSRSHSKSPCHSRSRSHSRSPCHSRSQSRSTSPHLGRTLGQCENPPGRKQGRSKSPHNKKK</sequence>